<dbReference type="InterPro" id="IPR035992">
    <property type="entry name" value="Ricin_B-like_lectins"/>
</dbReference>
<evidence type="ECO:0000313" key="7">
    <source>
        <dbReference type="EnsemblMetazoa" id="GAUT000241-PA"/>
    </source>
</evidence>
<dbReference type="VEuPathDB" id="VectorBase:GAUT000241"/>
<evidence type="ECO:0000256" key="2">
    <source>
        <dbReference type="ARBA" id="ARBA00023043"/>
    </source>
</evidence>
<sequence>MNYTLTPSLKHIALVKIATTLWNQDDIRALIAKFYFPLLGSERREKWQEIEDKVVEKVPHLPQPEPLKEEILGFIKPVGLQILKWMEYHRDLLNGGYVKRNLSRLFWTPQGTVDKKKTAEILIKDESLDITKRYKLACIYCLEDDIPKLWNKIPENRRKSFYNEEDPRKVRQQELVVLWTYDIKGEVAKMDNMIERRWQSKCSPYQYAFEYAAVGGNKAATEYFLQKLTPREREESLAKSAGYVANRRCDSARNRTDLPKEHYADVLCFLLSQMDEEQQIEVFKSYPYKVLKCLLDWSWQSLFMETANRMWDFLSGKDCHYFLREMTDKVIEGHKDYDYQKLFRKFWQQSPNIHKKYVIDECASGFLLSKLFKIKDEKNIKLILKDATLIEKKKLIFCDRGQDICQDLIYGDKWDLLKFFIRECISSRNKMIKFKEEFKERITWCCSKEEFARNKDKWNKFFQLLDDFICGYDKRKSIEEGESSPAKRLCSIEFKEVAHGNVKGNPVLPMDLKEPIGFAEKFSSLLYETPNIGSTSKKEFFIHGVLGSVLTLPDSGLMEKLGINKVYVKHTMRTKQGSDGKVEVVSDVVKLCFSFEKDGKKQIALRVFVNDEITGDGNPGDKYRYSDDELKEIAKKLGVSDIDVDEHVFRISTEGDPDNKSFRLHKEQTGGVKQKFKAAASSQSQINNEFEEVSIAQSVNLEDSFKNLSDEDIKEVIGGTEKIFDSFGKVYKRNQEKISLSNSEAAYHGFHYGALALNFKYRYGLNCYVERTAGNGRADLIFMSRTKDANGRMNPKPIPIVVEFKGEGHTADEAIAQIKNKGYLYNLSIRTKAEDAVIAGVAKGGGLKVEKDDIFQSRGFIHQILEEIDGNDVSEVQESLKNELKNLYHSIQSNDRHYLSKLILGQVLTANNDGLDKYIFTYANQDESVKREATTFVLFNQDEDKAVILNIIEHSGEQVTLRGQKRYDSNKIPLIDELGINSAVKIDVTISTGVEHKPDVFEGDFQKIENVDIGDLIRGLQESNIKESRTRGDKERSDKKLRESLSPLAEALSPFKGLIKKEVDFQAIMQGLFINGETEDGKEIRVYTESNLSPQGRMDLGLSFTQLSENDGSLIEDDPIIVELKHATSGSDASRQLKQAEGQIGKKYKILRSFTDKKTAKHLAMVINNAAKNENDLIVASMRTVEVDHTSLSSGSDLSPDKKRKASCLPGPSSKRPRLNKRTVDGCLLDIDENRKVDEEKTGIEVNEENFDESKIDNEKLRAYQEKIKDEGSEINDQLNKLIIEIQQAQAFKSFSDADKVVREELFPALENIDGMQSENISYFEQMCKLNLLRIISPIIKDVDFKSLLFNNPEKLVKDQSLLENVFANVENLISNKYKQQQLQYEDFEDLENQVNEEIISKSAETRSIASQDVNKTDLLNYVFKSIGLSLLMSQDTEVSIDLQKRVYYETLINFGSLIHDHKNHIQVTHNGDQHTPHINSLVERVKSSKLLSIAHDLYYLRKNEGNIDQSNLCSGEVKGKISLYGSVNSEYKLNDIYNKFNIDEIKSYFSEDELKKFGAEFEAYDKEVITIHSPQVFTSGNEVHVKVRDNNKQLTIGSIEDIKNIENYSYNEETLEIKLKVRNDKEYTITHEEEKRKVKYYLNIKGYKTKIGNIINSFTDQAKNNIHHKLKQLQDKIELLTTKKDIEAMADIEVSGQDYIREVRQNLLGQGVSESTFDQFKKQLDYVNEEVFVKYVSDISEGLKKNNIEFNNSKFNAAKVKGAKGNKFFSIMAIYDLLDSVKDVPTLGRHDNNALKLIFGINGILDAMNDVRESLGASYIRPNGKVVTKIRPDSAIGKAFRKIPQSARKAFVKLINNPVVESITFATVAYQFGYSIDAIVKGDHHPLNYYFATSNGIKLASMSMKPISMGVGAAVKGLSATTKALRVVSGVSKVLGKLSVATAVVDFAVTIGITIHEAVEYVKAIGSKIPLSDVEQIELFLDRILREFSPLYLLIKAIENGKTLEESYKDAIKIKDFLGFVLAEGKEILSHSSVVTTVQCLTSVKAGDYSVAAAFKYLLKRDNDSLNAYLTSIKNPCDVAAVTQCLASKRSNDGLSAVVQYVTSIKDEYSEIIESDRSPRMYNPECTTESKYTGSSLGEINSNVENLFSLDISKALPLEHSTLGGREVYFVDKDVKYLPHVTLDEYNDGLRVVMMPSSFREGSLTCNDVINEKVKSHSWPRECNDGKVYRNCTKAFTSSGEPFIFANIERSNSSPILYLSGPRQLIAAANYPAVMHIPKGRVNYKGSEYHDNTFIINYDTYGRIRGGTANNTIVMNYSPSMIFVRLDNGIIDAAESKIELANIHNYISHSTANQNITTGCKTRYVDAGKGGGSNSIQNYDVYCQDEDYEIRKVNKKDIHLRSIKQTIFIVDKSSGSGANISSGNLKLKENLDVISVENADIAQLRINERQNDYRLDFVACDEKDEVISVKVDSFEKLVIQTKKAGITKIIKIENKSLLDIIKDMAYQKLSHAGTDIDRKIVENSEKRSKAVIIADITGSENTTAYAVARGIAESSDNLGITVSQIQVIKGDIVLNYAVNDLSQIKLIPNNATGISDEAQGKYENLLLTAEGNGDVNKARDSLKKGASIEAKNRVGTPLHVLAWKNGPFSVIRFLVDQGANIEAENDYKNRPLHHAAYTSRSDVVRYFVEKGANISAKDNNNKTPLERANGSRKSEIVSFLRKKQSEYSRLFVDDVTRGDFYEVKDLLNRGADVNVPGDRVGTCLQLLAAMKSNKFNKLQVLIDQCASLDVGPMGIVIIKKLRDGMLSAPSTEFTNEVCNFQEELFGKMIKKVVSDVHGGADIKKILGFIRGCNNITRNIRGYVAVFDEIMKNNPDNEAMFTLASYVKGVTEMNNYHNVSSEKRSELERIKRGLPKSVKNAVFSSEVCIKNAYQNEYLYAANNAFSYDSNRRRIFTWIPGQRVRQGMWQIEVDDDSFYIRNVYHNEYLYASYDSFNYDNDRRRVFTWIPGEKDEQSLWKIEPLDNNTYIKNVKFNEYLYAANYGRYDDDRRRVFTWIQKEKVVQGVWQIEDCGTIRKRRDTLYHSERHQHLKDRKRSRRSPVYVRSIGIHGHHGITKGIEHDLFYDSVLNNSPQNDEIGYNKGGDTSGASKPSSWINVFANTIVGAVKGASQFISSPFKPAIGMEHSKPSKTVTIQGTDVNGTLFLLDVFIRKITGQKYVSIADQPTISLPEAVFYASDIINGFEKAVEQAASKSGMSMHRLVDINSMEMREEITGKIMGGKFNEIPGVLISYAEKACPGKEAGCPGRLSPKKFDKFMTIFNNRINITLGESILQILHSEHNKSKVKNIEEQQRNLKDKKQPRSYLDDSSVQGMFIVIGGQKGGTGKTTIATNIATMRTIEGRDVYLYDLDPQRSALLWSSRRAENTDLPAVKSGQMVFDKQAVNIGAVIENELKNLRDKHQDIIVDAGGADSEELRAALLLADLVIFPVGPSAYDMWTLPTLSKLVSGAENCTGALKAKVLLNRVNTNPVVARGQIKNCDDYLANLNNLSRFNNFLRERIAVQYISDEEGQLYKISDNTTVGSSKKDQQRDDYRKGRESTTSLRLRLPTSLYQELREIAFKTEDKMTPIIIRAIEEHIKALKK</sequence>
<evidence type="ECO:0000313" key="8">
    <source>
        <dbReference type="Proteomes" id="UP000078200"/>
    </source>
</evidence>
<dbReference type="SUPFAM" id="SSF52540">
    <property type="entry name" value="P-loop containing nucleoside triphosphate hydrolases"/>
    <property type="match status" value="1"/>
</dbReference>
<feature type="repeat" description="ANK" evidence="3">
    <location>
        <begin position="2668"/>
        <end position="2700"/>
    </location>
</feature>
<evidence type="ECO:0000256" key="3">
    <source>
        <dbReference type="PROSITE-ProRule" id="PRU00023"/>
    </source>
</evidence>
<evidence type="ECO:0000256" key="4">
    <source>
        <dbReference type="SAM" id="MobiDB-lite"/>
    </source>
</evidence>
<dbReference type="SUPFAM" id="SSF48403">
    <property type="entry name" value="Ankyrin repeat"/>
    <property type="match status" value="1"/>
</dbReference>
<dbReference type="InterPro" id="IPR002110">
    <property type="entry name" value="Ankyrin_rpt"/>
</dbReference>
<feature type="domain" description="CobQ/CobB/MinD/ParA nucleotide binding" evidence="5">
    <location>
        <begin position="3376"/>
        <end position="3529"/>
    </location>
</feature>
<dbReference type="Proteomes" id="UP000078200">
    <property type="component" value="Unassembled WGS sequence"/>
</dbReference>
<dbReference type="EnsemblMetazoa" id="GAUT000241-RA">
    <property type="protein sequence ID" value="GAUT000241-PA"/>
    <property type="gene ID" value="GAUT000241"/>
</dbReference>
<feature type="region of interest" description="Disordered" evidence="4">
    <location>
        <begin position="3580"/>
        <end position="3601"/>
    </location>
</feature>
<dbReference type="SUPFAM" id="SSF50370">
    <property type="entry name" value="Ricin B-like lectins"/>
    <property type="match status" value="1"/>
</dbReference>
<accession>A0A1A9UCU9</accession>
<evidence type="ECO:0000259" key="5">
    <source>
        <dbReference type="Pfam" id="PF01656"/>
    </source>
</evidence>
<dbReference type="InterPro" id="IPR028047">
    <property type="entry name" value="Latrotoxin_C_dom"/>
</dbReference>
<dbReference type="Gene3D" id="3.40.50.300">
    <property type="entry name" value="P-loop containing nucleotide triphosphate hydrolases"/>
    <property type="match status" value="1"/>
</dbReference>
<dbReference type="STRING" id="7395.A0A1A9UCU9"/>
<dbReference type="InterPro" id="IPR002586">
    <property type="entry name" value="CobQ/CobB/MinD/ParA_Nub-bd_dom"/>
</dbReference>
<feature type="region of interest" description="Disordered" evidence="4">
    <location>
        <begin position="1190"/>
        <end position="1220"/>
    </location>
</feature>
<feature type="repeat" description="ANK" evidence="3">
    <location>
        <begin position="2634"/>
        <end position="2667"/>
    </location>
</feature>
<dbReference type="SMART" id="SM00248">
    <property type="entry name" value="ANK"/>
    <property type="match status" value="3"/>
</dbReference>
<dbReference type="PROSITE" id="PS50088">
    <property type="entry name" value="ANK_REPEAT"/>
    <property type="match status" value="2"/>
</dbReference>
<keyword evidence="1" id="KW-0677">Repeat</keyword>
<dbReference type="PANTHER" id="PTHR24171">
    <property type="entry name" value="ANKYRIN REPEAT DOMAIN-CONTAINING PROTEIN 39-RELATED"/>
    <property type="match status" value="1"/>
</dbReference>
<keyword evidence="8" id="KW-1185">Reference proteome</keyword>
<dbReference type="CDD" id="cd23667">
    <property type="entry name" value="beta-trefoil_Ricin_CqDVP-like"/>
    <property type="match status" value="1"/>
</dbReference>
<dbReference type="Pfam" id="PF12796">
    <property type="entry name" value="Ank_2"/>
    <property type="match status" value="1"/>
</dbReference>
<feature type="domain" description="Latrotoxin C-terminal" evidence="6">
    <location>
        <begin position="3199"/>
        <end position="3326"/>
    </location>
</feature>
<dbReference type="InterPro" id="IPR027417">
    <property type="entry name" value="P-loop_NTPase"/>
</dbReference>
<dbReference type="PANTHER" id="PTHR24171:SF9">
    <property type="entry name" value="ANKYRIN REPEAT DOMAIN-CONTAINING PROTEIN 39"/>
    <property type="match status" value="1"/>
</dbReference>
<evidence type="ECO:0000259" key="6">
    <source>
        <dbReference type="Pfam" id="PF15658"/>
    </source>
</evidence>
<proteinExistence type="predicted"/>
<reference evidence="7" key="1">
    <citation type="submission" date="2020-05" db="UniProtKB">
        <authorList>
            <consortium name="EnsemblMetazoa"/>
        </authorList>
    </citation>
    <scope>IDENTIFICATION</scope>
    <source>
        <strain evidence="7">TTRI</strain>
    </source>
</reference>
<dbReference type="Pfam" id="PF01656">
    <property type="entry name" value="CbiA"/>
    <property type="match status" value="1"/>
</dbReference>
<evidence type="ECO:0000256" key="1">
    <source>
        <dbReference type="ARBA" id="ARBA00022737"/>
    </source>
</evidence>
<feature type="compositionally biased region" description="Basic and acidic residues" evidence="4">
    <location>
        <begin position="3585"/>
        <end position="3599"/>
    </location>
</feature>
<keyword evidence="2 3" id="KW-0040">ANK repeat</keyword>
<dbReference type="Gene3D" id="1.25.40.20">
    <property type="entry name" value="Ankyrin repeat-containing domain"/>
    <property type="match status" value="1"/>
</dbReference>
<protein>
    <submittedName>
        <fullName evidence="7">ANK_REP_REGION domain-containing protein</fullName>
    </submittedName>
</protein>
<dbReference type="Pfam" id="PF15658">
    <property type="entry name" value="Latrotoxin_C"/>
    <property type="match status" value="1"/>
</dbReference>
<organism evidence="7 8">
    <name type="scientific">Glossina austeni</name>
    <name type="common">Savannah tsetse fly</name>
    <dbReference type="NCBI Taxonomy" id="7395"/>
    <lineage>
        <taxon>Eukaryota</taxon>
        <taxon>Metazoa</taxon>
        <taxon>Ecdysozoa</taxon>
        <taxon>Arthropoda</taxon>
        <taxon>Hexapoda</taxon>
        <taxon>Insecta</taxon>
        <taxon>Pterygota</taxon>
        <taxon>Neoptera</taxon>
        <taxon>Endopterygota</taxon>
        <taxon>Diptera</taxon>
        <taxon>Brachycera</taxon>
        <taxon>Muscomorpha</taxon>
        <taxon>Hippoboscoidea</taxon>
        <taxon>Glossinidae</taxon>
        <taxon>Glossina</taxon>
    </lineage>
</organism>
<dbReference type="PROSITE" id="PS50297">
    <property type="entry name" value="ANK_REP_REGION"/>
    <property type="match status" value="1"/>
</dbReference>
<name>A0A1A9UCU9_GLOAU</name>
<dbReference type="InterPro" id="IPR036770">
    <property type="entry name" value="Ankyrin_rpt-contain_sf"/>
</dbReference>